<dbReference type="OrthoDB" id="3200163at2759"/>
<dbReference type="eggNOG" id="KOG1516">
    <property type="taxonomic scope" value="Eukaryota"/>
</dbReference>
<keyword evidence="3" id="KW-1185">Reference proteome</keyword>
<dbReference type="InterPro" id="IPR002018">
    <property type="entry name" value="CarbesteraseB"/>
</dbReference>
<dbReference type="EMBL" id="AMWN01000011">
    <property type="protein sequence ID" value="EXJ78574.1"/>
    <property type="molecule type" value="Genomic_DNA"/>
</dbReference>
<gene>
    <name evidence="2" type="ORF">A1O1_08975</name>
</gene>
<evidence type="ECO:0000313" key="2">
    <source>
        <dbReference type="EMBL" id="EXJ78574.1"/>
    </source>
</evidence>
<organism evidence="2 3">
    <name type="scientific">Capronia coronata CBS 617.96</name>
    <dbReference type="NCBI Taxonomy" id="1182541"/>
    <lineage>
        <taxon>Eukaryota</taxon>
        <taxon>Fungi</taxon>
        <taxon>Dikarya</taxon>
        <taxon>Ascomycota</taxon>
        <taxon>Pezizomycotina</taxon>
        <taxon>Eurotiomycetes</taxon>
        <taxon>Chaetothyriomycetidae</taxon>
        <taxon>Chaetothyriales</taxon>
        <taxon>Herpotrichiellaceae</taxon>
        <taxon>Capronia</taxon>
    </lineage>
</organism>
<reference evidence="2 3" key="1">
    <citation type="submission" date="2013-03" db="EMBL/GenBank/DDBJ databases">
        <title>The Genome Sequence of Capronia coronata CBS 617.96.</title>
        <authorList>
            <consortium name="The Broad Institute Genomics Platform"/>
            <person name="Cuomo C."/>
            <person name="de Hoog S."/>
            <person name="Gorbushina A."/>
            <person name="Walker B."/>
            <person name="Young S.K."/>
            <person name="Zeng Q."/>
            <person name="Gargeya S."/>
            <person name="Fitzgerald M."/>
            <person name="Haas B."/>
            <person name="Abouelleil A."/>
            <person name="Allen A.W."/>
            <person name="Alvarado L."/>
            <person name="Arachchi H.M."/>
            <person name="Berlin A.M."/>
            <person name="Chapman S.B."/>
            <person name="Gainer-Dewar J."/>
            <person name="Goldberg J."/>
            <person name="Griggs A."/>
            <person name="Gujja S."/>
            <person name="Hansen M."/>
            <person name="Howarth C."/>
            <person name="Imamovic A."/>
            <person name="Ireland A."/>
            <person name="Larimer J."/>
            <person name="McCowan C."/>
            <person name="Murphy C."/>
            <person name="Pearson M."/>
            <person name="Poon T.W."/>
            <person name="Priest M."/>
            <person name="Roberts A."/>
            <person name="Saif S."/>
            <person name="Shea T."/>
            <person name="Sisk P."/>
            <person name="Sykes S."/>
            <person name="Wortman J."/>
            <person name="Nusbaum C."/>
            <person name="Birren B."/>
        </authorList>
    </citation>
    <scope>NUCLEOTIDE SEQUENCE [LARGE SCALE GENOMIC DNA]</scope>
    <source>
        <strain evidence="2 3">CBS 617.96</strain>
    </source>
</reference>
<dbReference type="STRING" id="1182541.W9Y847"/>
<dbReference type="GeneID" id="19163821"/>
<dbReference type="PANTHER" id="PTHR11559">
    <property type="entry name" value="CARBOXYLESTERASE"/>
    <property type="match status" value="1"/>
</dbReference>
<dbReference type="SUPFAM" id="SSF53474">
    <property type="entry name" value="alpha/beta-Hydrolases"/>
    <property type="match status" value="1"/>
</dbReference>
<dbReference type="ESTHER" id="9euro-w9y847">
    <property type="family name" value="Fungal_carboxylesterase_lipase"/>
</dbReference>
<comment type="caution">
    <text evidence="2">The sequence shown here is derived from an EMBL/GenBank/DDBJ whole genome shotgun (WGS) entry which is preliminary data.</text>
</comment>
<dbReference type="Gene3D" id="3.40.50.1820">
    <property type="entry name" value="alpha/beta hydrolase"/>
    <property type="match status" value="1"/>
</dbReference>
<dbReference type="Pfam" id="PF00135">
    <property type="entry name" value="COesterase"/>
    <property type="match status" value="1"/>
</dbReference>
<feature type="domain" description="Carboxylesterase type B" evidence="1">
    <location>
        <begin position="27"/>
        <end position="504"/>
    </location>
</feature>
<proteinExistence type="predicted"/>
<dbReference type="AlphaFoldDB" id="W9Y847"/>
<dbReference type="RefSeq" id="XP_007728022.1">
    <property type="nucleotide sequence ID" value="XM_007729832.1"/>
</dbReference>
<protein>
    <recommendedName>
        <fullName evidence="1">Carboxylesterase type B domain-containing protein</fullName>
    </recommendedName>
</protein>
<dbReference type="Proteomes" id="UP000019484">
    <property type="component" value="Unassembled WGS sequence"/>
</dbReference>
<sequence length="573" mass="64188">MASPTITKVSLDVPALGKATGLCFDGQTCQYYGVPYATVPGRFRRPQPAPKPWTGNKWDGTKLGAMCPQPPRDYQYIPNPERPWVENAPISSTECPNLHISVPAPPAEVAGKPLYPVMVFVHGGAFVYGAGSAAIYDGRRLAQISQEQSMPTIIVTISYRVGVYGFLASKEIKEYNRQFGESGVGNYGIWDQIEALRWIQDHIQAFGGDPSRVTFFGQSAGGVSANIHMLRGEKLFSSAIIQSGLLPVCGVLSEEQYQIIYDKLLAVLEIPTALAPEQRLQRLIEMDESKVDLALMSVGVIPVLTLSPCDDHCLLPQAMPTYSSYSTFEAPSWCPRLMIGDVAHETLIWNKSFRSLDAGELISRIKLFLKDDVKAQKLMDLYQITPDMDRNKTFYKIGKFTTDGLFLAVHWAALRANPKMYAYRFDVPSPFETDFQAQAHHSLDNVFVWGLLKESLPPNQQRISEKMSESWLRFANGQEPWDRFDKNKEFMVFGPDDYGMRSISDDAKRGYAIWEEIEREGLMQDFGELADELCMRHSEVCDPNVPPKELVTDDFVTLGISTGNQLGGLRMDF</sequence>
<evidence type="ECO:0000259" key="1">
    <source>
        <dbReference type="Pfam" id="PF00135"/>
    </source>
</evidence>
<dbReference type="InterPro" id="IPR050309">
    <property type="entry name" value="Type-B_Carboxylest/Lipase"/>
</dbReference>
<dbReference type="InterPro" id="IPR029058">
    <property type="entry name" value="AB_hydrolase_fold"/>
</dbReference>
<dbReference type="HOGENOM" id="CLU_006586_14_1_1"/>
<accession>W9Y847</accession>
<name>W9Y847_9EURO</name>
<evidence type="ECO:0000313" key="3">
    <source>
        <dbReference type="Proteomes" id="UP000019484"/>
    </source>
</evidence>